<dbReference type="Pfam" id="PF26409">
    <property type="entry name" value="DUF8107"/>
    <property type="match status" value="1"/>
</dbReference>
<keyword evidence="1" id="KW-0472">Membrane</keyword>
<dbReference type="EMBL" id="VZUS01000001">
    <property type="protein sequence ID" value="KAB1187181.1"/>
    <property type="molecule type" value="Genomic_DNA"/>
</dbReference>
<evidence type="ECO:0000313" key="3">
    <source>
        <dbReference type="EMBL" id="KAB1187181.1"/>
    </source>
</evidence>
<keyword evidence="1" id="KW-0812">Transmembrane</keyword>
<name>A0A643JYW6_9EURY</name>
<evidence type="ECO:0000256" key="1">
    <source>
        <dbReference type="SAM" id="Phobius"/>
    </source>
</evidence>
<dbReference type="InterPro" id="IPR058420">
    <property type="entry name" value="DUF8107"/>
</dbReference>
<sequence>MSDEENAGQIEWGEGDPRVLIVMNFILSSLFATVVIYGLSYLDLAAFTFVNVASLALILTAITYVVTK</sequence>
<dbReference type="RefSeq" id="WP_151135576.1">
    <property type="nucleotide sequence ID" value="NZ_VZUS01000001.1"/>
</dbReference>
<organism evidence="3">
    <name type="scientific">Haloferax sp. CBA1149</name>
    <dbReference type="NCBI Taxonomy" id="2650753"/>
    <lineage>
        <taxon>Archaea</taxon>
        <taxon>Methanobacteriati</taxon>
        <taxon>Methanobacteriota</taxon>
        <taxon>Stenosarchaea group</taxon>
        <taxon>Halobacteria</taxon>
        <taxon>Halobacteriales</taxon>
        <taxon>Haloferacaceae</taxon>
        <taxon>Haloferax</taxon>
    </lineage>
</organism>
<evidence type="ECO:0000259" key="2">
    <source>
        <dbReference type="Pfam" id="PF26409"/>
    </source>
</evidence>
<accession>A0A643JYW6</accession>
<gene>
    <name evidence="3" type="ORF">Hfx1149_03685</name>
</gene>
<feature type="transmembrane region" description="Helical" evidence="1">
    <location>
        <begin position="19"/>
        <end position="39"/>
    </location>
</feature>
<feature type="domain" description="DUF8107" evidence="2">
    <location>
        <begin position="9"/>
        <end position="68"/>
    </location>
</feature>
<keyword evidence="1" id="KW-1133">Transmembrane helix</keyword>
<protein>
    <recommendedName>
        <fullName evidence="2">DUF8107 domain-containing protein</fullName>
    </recommendedName>
</protein>
<reference evidence="3" key="1">
    <citation type="submission" date="2019-09" db="EMBL/GenBank/DDBJ databases">
        <title>Genomic analysis of Haloferax sp. CBA1149.</title>
        <authorList>
            <person name="Roh S.W."/>
        </authorList>
    </citation>
    <scope>NUCLEOTIDE SEQUENCE</scope>
    <source>
        <strain evidence="3">CBA1149</strain>
    </source>
</reference>
<comment type="caution">
    <text evidence="3">The sequence shown here is derived from an EMBL/GenBank/DDBJ whole genome shotgun (WGS) entry which is preliminary data.</text>
</comment>
<dbReference type="AlphaFoldDB" id="A0A643JYW6"/>
<proteinExistence type="predicted"/>
<feature type="transmembrane region" description="Helical" evidence="1">
    <location>
        <begin position="45"/>
        <end position="66"/>
    </location>
</feature>